<gene>
    <name evidence="1" type="ordered locus">Hden_3352</name>
</gene>
<accession>D8JXG4</accession>
<dbReference type="RefSeq" id="WP_013217304.1">
    <property type="nucleotide sequence ID" value="NC_014313.1"/>
</dbReference>
<keyword evidence="2" id="KW-1185">Reference proteome</keyword>
<dbReference type="KEGG" id="hdn:Hden_3352"/>
<evidence type="ECO:0000313" key="2">
    <source>
        <dbReference type="Proteomes" id="UP000002033"/>
    </source>
</evidence>
<reference evidence="2" key="1">
    <citation type="journal article" date="2011" name="J. Bacteriol.">
        <title>Genome sequences of eight morphologically diverse alphaproteobacteria.</title>
        <authorList>
            <consortium name="US DOE Joint Genome Institute"/>
            <person name="Brown P.J."/>
            <person name="Kysela D.T."/>
            <person name="Buechlein A."/>
            <person name="Hemmerich C."/>
            <person name="Brun Y.V."/>
        </authorList>
    </citation>
    <scope>NUCLEOTIDE SEQUENCE [LARGE SCALE GENOMIC DNA]</scope>
    <source>
        <strain evidence="2">ATCC 51888 / DSM 1869 / NCIB 11706 / TK 0415</strain>
    </source>
</reference>
<dbReference type="AlphaFoldDB" id="D8JXG4"/>
<sequence>MRTYLISYDLAKPNRNQHVIAQLIMGLGDKWARPLVNTWYVMSDREEVELEADLRELLGEDDGLLIQATKRDAVLTNTSLRWFRQRRPGLDLAPDGNIIAFPSLPAVASEPLEPELPFARAG</sequence>
<dbReference type="EMBL" id="CP002083">
    <property type="protein sequence ID" value="ADJ25145.1"/>
    <property type="molecule type" value="Genomic_DNA"/>
</dbReference>
<organism evidence="1 2">
    <name type="scientific">Hyphomicrobium denitrificans (strain ATCC 51888 / DSM 1869 / NCIMB 11706 / TK 0415)</name>
    <dbReference type="NCBI Taxonomy" id="582899"/>
    <lineage>
        <taxon>Bacteria</taxon>
        <taxon>Pseudomonadati</taxon>
        <taxon>Pseudomonadota</taxon>
        <taxon>Alphaproteobacteria</taxon>
        <taxon>Hyphomicrobiales</taxon>
        <taxon>Hyphomicrobiaceae</taxon>
        <taxon>Hyphomicrobium</taxon>
    </lineage>
</organism>
<dbReference type="STRING" id="582899.Hden_3352"/>
<protein>
    <submittedName>
        <fullName evidence="1">Uncharacterized protein</fullName>
    </submittedName>
</protein>
<evidence type="ECO:0000313" key="1">
    <source>
        <dbReference type="EMBL" id="ADJ25145.1"/>
    </source>
</evidence>
<dbReference type="HOGENOM" id="CLU_2023564_0_0_5"/>
<dbReference type="Proteomes" id="UP000002033">
    <property type="component" value="Chromosome"/>
</dbReference>
<proteinExistence type="predicted"/>
<name>D8JXG4_HYPDA</name>
<dbReference type="OrthoDB" id="2656750at2"/>